<accession>I1I6F4</accession>
<gene>
    <name evidence="2" type="ORF">BRADI_3g34207v3</name>
</gene>
<dbReference type="InterPro" id="IPR007750">
    <property type="entry name" value="DUF674"/>
</dbReference>
<name>I1I6F4_BRADI</name>
<dbReference type="EMBL" id="CM000882">
    <property type="protein sequence ID" value="KQJ97936.1"/>
    <property type="molecule type" value="Genomic_DNA"/>
</dbReference>
<protein>
    <recommendedName>
        <fullName evidence="5">DUF674 family protein</fullName>
    </recommendedName>
</protein>
<dbReference type="STRING" id="15368.I1I6F4"/>
<reference evidence="2" key="2">
    <citation type="submission" date="2017-06" db="EMBL/GenBank/DDBJ databases">
        <title>WGS assembly of Brachypodium distachyon.</title>
        <authorList>
            <consortium name="The International Brachypodium Initiative"/>
            <person name="Lucas S."/>
            <person name="Harmon-Smith M."/>
            <person name="Lail K."/>
            <person name="Tice H."/>
            <person name="Grimwood J."/>
            <person name="Bruce D."/>
            <person name="Barry K."/>
            <person name="Shu S."/>
            <person name="Lindquist E."/>
            <person name="Wang M."/>
            <person name="Pitluck S."/>
            <person name="Vogel J.P."/>
            <person name="Garvin D.F."/>
            <person name="Mockler T.C."/>
            <person name="Schmutz J."/>
            <person name="Rokhsar D."/>
            <person name="Bevan M.W."/>
        </authorList>
    </citation>
    <scope>NUCLEOTIDE SEQUENCE</scope>
    <source>
        <strain evidence="2">Bd21</strain>
    </source>
</reference>
<evidence type="ECO:0000256" key="1">
    <source>
        <dbReference type="SAM" id="MobiDB-lite"/>
    </source>
</evidence>
<dbReference type="Proteomes" id="UP000008810">
    <property type="component" value="Chromosome 3"/>
</dbReference>
<evidence type="ECO:0000313" key="3">
    <source>
        <dbReference type="EnsemblPlants" id="KQJ97936"/>
    </source>
</evidence>
<feature type="region of interest" description="Disordered" evidence="1">
    <location>
        <begin position="68"/>
        <end position="98"/>
    </location>
</feature>
<evidence type="ECO:0008006" key="5">
    <source>
        <dbReference type="Google" id="ProtNLM"/>
    </source>
</evidence>
<organism evidence="2">
    <name type="scientific">Brachypodium distachyon</name>
    <name type="common">Purple false brome</name>
    <name type="synonym">Trachynia distachya</name>
    <dbReference type="NCBI Taxonomy" id="15368"/>
    <lineage>
        <taxon>Eukaryota</taxon>
        <taxon>Viridiplantae</taxon>
        <taxon>Streptophyta</taxon>
        <taxon>Embryophyta</taxon>
        <taxon>Tracheophyta</taxon>
        <taxon>Spermatophyta</taxon>
        <taxon>Magnoliopsida</taxon>
        <taxon>Liliopsida</taxon>
        <taxon>Poales</taxon>
        <taxon>Poaceae</taxon>
        <taxon>BOP clade</taxon>
        <taxon>Pooideae</taxon>
        <taxon>Stipodae</taxon>
        <taxon>Brachypodieae</taxon>
        <taxon>Brachypodium</taxon>
    </lineage>
</organism>
<dbReference type="PANTHER" id="PTHR33103:SF96">
    <property type="entry name" value="OS01G0153900 PROTEIN"/>
    <property type="match status" value="1"/>
</dbReference>
<evidence type="ECO:0000313" key="2">
    <source>
        <dbReference type="EMBL" id="KQJ97936.1"/>
    </source>
</evidence>
<dbReference type="Pfam" id="PF05056">
    <property type="entry name" value="DUF674"/>
    <property type="match status" value="2"/>
</dbReference>
<dbReference type="AlphaFoldDB" id="I1I6F4"/>
<evidence type="ECO:0000313" key="4">
    <source>
        <dbReference type="Proteomes" id="UP000008810"/>
    </source>
</evidence>
<keyword evidence="4" id="KW-1185">Reference proteome</keyword>
<reference evidence="2 3" key="1">
    <citation type="journal article" date="2010" name="Nature">
        <title>Genome sequencing and analysis of the model grass Brachypodium distachyon.</title>
        <authorList>
            <consortium name="International Brachypodium Initiative"/>
        </authorList>
    </citation>
    <scope>NUCLEOTIDE SEQUENCE [LARGE SCALE GENOMIC DNA]</scope>
    <source>
        <strain evidence="2 3">Bd21</strain>
    </source>
</reference>
<dbReference type="InParanoid" id="I1I6F4"/>
<proteinExistence type="predicted"/>
<feature type="compositionally biased region" description="Acidic residues" evidence="1">
    <location>
        <begin position="70"/>
        <end position="93"/>
    </location>
</feature>
<dbReference type="eggNOG" id="KOG0017">
    <property type="taxonomic scope" value="Eukaryota"/>
</dbReference>
<reference evidence="3" key="3">
    <citation type="submission" date="2018-08" db="UniProtKB">
        <authorList>
            <consortium name="EnsemblPlants"/>
        </authorList>
    </citation>
    <scope>IDENTIFICATION</scope>
    <source>
        <strain evidence="3">cv. Bd21</strain>
    </source>
</reference>
<dbReference type="Gramene" id="KQJ97936">
    <property type="protein sequence ID" value="KQJ97936"/>
    <property type="gene ID" value="BRADI_3g34207v3"/>
</dbReference>
<dbReference type="PANTHER" id="PTHR33103">
    <property type="entry name" value="OS01G0153900 PROTEIN"/>
    <property type="match status" value="1"/>
</dbReference>
<dbReference type="OrthoDB" id="2014278at2759"/>
<dbReference type="EnsemblPlants" id="KQJ97936">
    <property type="protein sequence ID" value="KQJ97936"/>
    <property type="gene ID" value="BRADI_3g34207v3"/>
</dbReference>
<dbReference type="HOGENOM" id="CLU_922423_0_0_1"/>
<sequence>MYGRPMVYVQFADASEAGCSTVVGEMQLASTGGVARCPIQEDEEGPLLPTPHAGPYRFAVLDRNGHVDGLPDELDSGDEVVESPLDESDEGEGDGPQRAEVPRMVYEAVRGQVATTTTGNGSSTALSLKLLVDSKAQRVLFAEAGKDVVDFLFSLLAVPVGTAVKLIGKEAMVGCVGNLYGSAEKLNGTYVQPGAAKDALLRLCPAMLSPAASSLLGLPAVSSSALADKVMYTVTDDLKVTAMSAISSITLLGSFGIRDLSTLQEKTVQIGYKEGLAILKASLQSRTVLTDVFLGGKKLPGA</sequence>